<dbReference type="GO" id="GO:0000956">
    <property type="term" value="P:nuclear-transcribed mRNA catabolic process"/>
    <property type="evidence" value="ECO:0007669"/>
    <property type="project" value="TreeGrafter"/>
</dbReference>
<dbReference type="Gene3D" id="3.90.105.20">
    <property type="match status" value="1"/>
</dbReference>
<keyword evidence="9" id="KW-1185">Reference proteome</keyword>
<dbReference type="Gene3D" id="3.30.70.1730">
    <property type="match status" value="1"/>
</dbReference>
<evidence type="ECO:0000256" key="4">
    <source>
        <dbReference type="ARBA" id="ARBA00022490"/>
    </source>
</evidence>
<proteinExistence type="inferred from homology"/>
<evidence type="ECO:0000256" key="5">
    <source>
        <dbReference type="ARBA" id="ARBA00023242"/>
    </source>
</evidence>
<dbReference type="OrthoDB" id="10262308at2759"/>
<protein>
    <recommendedName>
        <fullName evidence="6">Ribosome assembly factor mrt4</fullName>
    </recommendedName>
</protein>
<dbReference type="InterPro" id="IPR001790">
    <property type="entry name" value="Ribosomal_uL10"/>
</dbReference>
<evidence type="ECO:0000259" key="7">
    <source>
        <dbReference type="Pfam" id="PF17777"/>
    </source>
</evidence>
<dbReference type="AlphaFoldDB" id="A0A1R1YTZ5"/>
<dbReference type="GO" id="GO:0030687">
    <property type="term" value="C:preribosome, large subunit precursor"/>
    <property type="evidence" value="ECO:0007669"/>
    <property type="project" value="TreeGrafter"/>
</dbReference>
<dbReference type="InterPro" id="IPR040637">
    <property type="entry name" value="Ribosomal_uL10-like_insert"/>
</dbReference>
<comment type="similarity">
    <text evidence="2 6">Belongs to the universal ribosomal protein uL10 family.</text>
</comment>
<dbReference type="InterPro" id="IPR033867">
    <property type="entry name" value="Mrt4"/>
</dbReference>
<evidence type="ECO:0000313" key="8">
    <source>
        <dbReference type="EMBL" id="OMJ30351.1"/>
    </source>
</evidence>
<dbReference type="InterPro" id="IPR043141">
    <property type="entry name" value="Ribosomal_uL10-like_sf"/>
</dbReference>
<dbReference type="FunFam" id="3.30.70.1730:FF:000005">
    <property type="entry name" value="Ribosome assembly factor mrt4"/>
    <property type="match status" value="1"/>
</dbReference>
<reference evidence="9" key="1">
    <citation type="submission" date="2017-01" db="EMBL/GenBank/DDBJ databases">
        <authorList>
            <person name="Wang Y."/>
            <person name="White M."/>
            <person name="Kvist S."/>
            <person name="Moncalvo J.-M."/>
        </authorList>
    </citation>
    <scope>NUCLEOTIDE SEQUENCE [LARGE SCALE GENOMIC DNA]</scope>
    <source>
        <strain evidence="9">ID-206-W2</strain>
    </source>
</reference>
<evidence type="ECO:0000256" key="1">
    <source>
        <dbReference type="ARBA" id="ARBA00004046"/>
    </source>
</evidence>
<keyword evidence="5 6" id="KW-0539">Nucleus</keyword>
<comment type="function">
    <text evidence="1 6">Component of the ribosome assembly machinery. Nuclear paralog of the ribosomal protein P0, it binds pre-60S subunits at an early stage of assembly in the nucleolus, and is replaced by P0 in cytoplasmic pre-60S subunits and mature 80S ribosomes.</text>
</comment>
<comment type="subcellular location">
    <subcellularLocation>
        <location evidence="6">Cytoplasm</location>
    </subcellularLocation>
    <subcellularLocation>
        <location evidence="6">Nucleus</location>
        <location evidence="6">Nucleolus</location>
    </subcellularLocation>
</comment>
<dbReference type="InterPro" id="IPR043164">
    <property type="entry name" value="Ribosomal_uL10-like_insert_sf"/>
</dbReference>
<dbReference type="SUPFAM" id="SSF160369">
    <property type="entry name" value="Ribosomal protein L10-like"/>
    <property type="match status" value="1"/>
</dbReference>
<comment type="subunit">
    <text evidence="3 6">Associates with the pre-60S ribosomal particle.</text>
</comment>
<organism evidence="8 9">
    <name type="scientific">Smittium culicis</name>
    <dbReference type="NCBI Taxonomy" id="133412"/>
    <lineage>
        <taxon>Eukaryota</taxon>
        <taxon>Fungi</taxon>
        <taxon>Fungi incertae sedis</taxon>
        <taxon>Zoopagomycota</taxon>
        <taxon>Kickxellomycotina</taxon>
        <taxon>Harpellomycetes</taxon>
        <taxon>Harpellales</taxon>
        <taxon>Legeriomycetaceae</taxon>
        <taxon>Smittium</taxon>
    </lineage>
</organism>
<dbReference type="GO" id="GO:0005737">
    <property type="term" value="C:cytoplasm"/>
    <property type="evidence" value="ECO:0007669"/>
    <property type="project" value="UniProtKB-SubCell"/>
</dbReference>
<gene>
    <name evidence="8" type="ORF">AYI69_g109</name>
</gene>
<evidence type="ECO:0000313" key="9">
    <source>
        <dbReference type="Proteomes" id="UP000187429"/>
    </source>
</evidence>
<dbReference type="Proteomes" id="UP000187429">
    <property type="component" value="Unassembled WGS sequence"/>
</dbReference>
<dbReference type="Pfam" id="PF17777">
    <property type="entry name" value="RL10P_insert"/>
    <property type="match status" value="1"/>
</dbReference>
<keyword evidence="6" id="KW-0690">Ribosome biogenesis</keyword>
<evidence type="ECO:0000256" key="6">
    <source>
        <dbReference type="RuleBase" id="RU364039"/>
    </source>
</evidence>
<dbReference type="PANTHER" id="PTHR45841:SF1">
    <property type="entry name" value="MRNA TURNOVER PROTEIN 4 HOMOLOG"/>
    <property type="match status" value="1"/>
</dbReference>
<dbReference type="Pfam" id="PF00466">
    <property type="entry name" value="Ribosomal_L10"/>
    <property type="match status" value="1"/>
</dbReference>
<dbReference type="InterPro" id="IPR051742">
    <property type="entry name" value="Ribosome_Assembly_uL10"/>
</dbReference>
<keyword evidence="4 6" id="KW-0963">Cytoplasm</keyword>
<name>A0A1R1YTZ5_9FUNG</name>
<dbReference type="GO" id="GO:0003723">
    <property type="term" value="F:RNA binding"/>
    <property type="evidence" value="ECO:0007669"/>
    <property type="project" value="TreeGrafter"/>
</dbReference>
<comment type="caution">
    <text evidence="8">The sequence shown here is derived from an EMBL/GenBank/DDBJ whole genome shotgun (WGS) entry which is preliminary data.</text>
</comment>
<dbReference type="GO" id="GO:0005730">
    <property type="term" value="C:nucleolus"/>
    <property type="evidence" value="ECO:0007669"/>
    <property type="project" value="UniProtKB-SubCell"/>
</dbReference>
<dbReference type="GO" id="GO:0000027">
    <property type="term" value="P:ribosomal large subunit assembly"/>
    <property type="evidence" value="ECO:0007669"/>
    <property type="project" value="InterPro"/>
</dbReference>
<dbReference type="GO" id="GO:0006364">
    <property type="term" value="P:rRNA processing"/>
    <property type="evidence" value="ECO:0007669"/>
    <property type="project" value="TreeGrafter"/>
</dbReference>
<evidence type="ECO:0000256" key="3">
    <source>
        <dbReference type="ARBA" id="ARBA00011117"/>
    </source>
</evidence>
<dbReference type="PANTHER" id="PTHR45841">
    <property type="entry name" value="MRNA TURNOVER PROTEIN 4 MRTO4"/>
    <property type="match status" value="1"/>
</dbReference>
<feature type="domain" description="Large ribosomal subunit protein uL10-like insertion" evidence="7">
    <location>
        <begin position="125"/>
        <end position="224"/>
    </location>
</feature>
<accession>A0A1R1YTZ5</accession>
<dbReference type="CDD" id="cd05796">
    <property type="entry name" value="Ribosomal_P0_like"/>
    <property type="match status" value="1"/>
</dbReference>
<evidence type="ECO:0000256" key="2">
    <source>
        <dbReference type="ARBA" id="ARBA00008889"/>
    </source>
</evidence>
<sequence length="246" mass="27723">MPRSKRQKIVSLTKAESKGREHKEKLVVDIQQSVDLYQYIYVYSVNNMRNSYLKQVRSKLNSSRFFFGRNKVMAKALGSGDADEYKENTSKISKFLTGEVGLLFSNDPLEQTIEFFNNYSESDYAKTGFVSTVSISIPAGELIRGDAFISSYLSSDQVMPIDDEKDTLYGSDVFPPNMEPQLRSLGLPTQLVKGKIHLTNDFNLVNKGSILNPKQAQLLKLFGVKLANFKVKLICCLKNDGTFTKL</sequence>
<dbReference type="EMBL" id="LSSM01000023">
    <property type="protein sequence ID" value="OMJ30351.1"/>
    <property type="molecule type" value="Genomic_DNA"/>
</dbReference>